<name>A0A093UPD4_TALMA</name>
<organism evidence="3">
    <name type="scientific">Talaromyces marneffei PM1</name>
    <dbReference type="NCBI Taxonomy" id="1077442"/>
    <lineage>
        <taxon>Eukaryota</taxon>
        <taxon>Fungi</taxon>
        <taxon>Dikarya</taxon>
        <taxon>Ascomycota</taxon>
        <taxon>Pezizomycotina</taxon>
        <taxon>Eurotiomycetes</taxon>
        <taxon>Eurotiomycetidae</taxon>
        <taxon>Eurotiales</taxon>
        <taxon>Trichocomaceae</taxon>
        <taxon>Talaromyces</taxon>
        <taxon>Talaromyces sect. Talaromyces</taxon>
    </lineage>
</organism>
<evidence type="ECO:0000256" key="1">
    <source>
        <dbReference type="SAM" id="MobiDB-lite"/>
    </source>
</evidence>
<feature type="compositionally biased region" description="Low complexity" evidence="1">
    <location>
        <begin position="320"/>
        <end position="334"/>
    </location>
</feature>
<feature type="compositionally biased region" description="Low complexity" evidence="1">
    <location>
        <begin position="278"/>
        <end position="297"/>
    </location>
</feature>
<comment type="caution">
    <text evidence="3">The sequence shown here is derived from an EMBL/GenBank/DDBJ whole genome shotgun (WGS) entry which is preliminary data.</text>
</comment>
<reference key="1">
    <citation type="journal article" date="2014" name="PLoS Genet.">
        <title>Signature Gene Expression Reveals Novel Clues to the Molecular Mechanisms of Dimorphic Transition in Penicillium marneffei.</title>
        <authorList>
            <person name="Yang E."/>
            <person name="Wang G."/>
            <person name="Cai J."/>
            <person name="Woo P.C."/>
            <person name="Lau S.K."/>
            <person name="Yuen K.-Y."/>
            <person name="Chow W.-N."/>
            <person name="Lin X."/>
        </authorList>
    </citation>
    <scope>NUCLEOTIDE SEQUENCE [LARGE SCALE GENOMIC DNA]</scope>
    <source>
        <strain>PM1</strain>
    </source>
</reference>
<dbReference type="AlphaFoldDB" id="A0A093UPD4"/>
<feature type="region of interest" description="Disordered" evidence="1">
    <location>
        <begin position="245"/>
        <end position="334"/>
    </location>
</feature>
<dbReference type="EMBL" id="JPOX01000048">
    <property type="protein sequence ID" value="KFX42147.1"/>
    <property type="molecule type" value="Genomic_DNA"/>
</dbReference>
<feature type="compositionally biased region" description="Low complexity" evidence="1">
    <location>
        <begin position="187"/>
        <end position="198"/>
    </location>
</feature>
<feature type="transmembrane region" description="Helical" evidence="2">
    <location>
        <begin position="35"/>
        <end position="59"/>
    </location>
</feature>
<feature type="compositionally biased region" description="Polar residues" evidence="1">
    <location>
        <begin position="307"/>
        <end position="316"/>
    </location>
</feature>
<proteinExistence type="predicted"/>
<keyword evidence="2" id="KW-0472">Membrane</keyword>
<evidence type="ECO:0000256" key="2">
    <source>
        <dbReference type="SAM" id="Phobius"/>
    </source>
</evidence>
<feature type="region of interest" description="Disordered" evidence="1">
    <location>
        <begin position="374"/>
        <end position="398"/>
    </location>
</feature>
<accession>A0A093UPD4</accession>
<reference evidence="3" key="2">
    <citation type="journal article" date="2014" name="PLoS Genet.">
        <title>Signature gene expression reveals novel clues to the molecular mechanisms of dimorphic transition in Penicillium marneffei.</title>
        <authorList>
            <person name="Yang E."/>
            <person name="Wang G."/>
            <person name="Cai J."/>
            <person name="Woo P.C."/>
            <person name="Lau S.K."/>
            <person name="Yuen K.-Y."/>
            <person name="Chow W.-N."/>
            <person name="Lin X."/>
        </authorList>
    </citation>
    <scope>NUCLEOTIDE SEQUENCE</scope>
    <source>
        <strain evidence="3">PM1</strain>
    </source>
</reference>
<gene>
    <name evidence="3" type="ORF">GQ26_0480210</name>
</gene>
<sequence>MLPTVLSNIVILPLLLLISIPLALSASITATLALGTLFIRALVVYFELSLALLANFFLFPAHSPTSGSFLALTEGSSPAVEQTAAYGRTSKYGHQQTGLVKSRRGSWSSKEGVVEDYFLHHNHPVGLNSRNYKTTMLTRRKQHTHAPIIHSSHEALSSFISGNAERDFEGVGGWRTPLPRKKHRQTSSLSSPPSYNNSSEDELLFDSDDDEAWLSINKRLELPSRPFNIASPMLSPNLVTMTAMEDQSRNHHHHHHQAHQQQQQPNPQRPKFHRRSKTSPLLPTQKSPSPSSSSTTAPVPPNRGGHQLQTSKSSAGLNALSSPSRPSSSSLTPSLPVSAWHDIGSPLPMTSSFLGLGADKMVHYYHQQPLVGRQARRRSSGGSSAAAKTIPLTGLGLT</sequence>
<keyword evidence="2" id="KW-0812">Transmembrane</keyword>
<protein>
    <submittedName>
        <fullName evidence="3">Uncharacterized protein</fullName>
    </submittedName>
</protein>
<feature type="region of interest" description="Disordered" evidence="1">
    <location>
        <begin position="170"/>
        <end position="202"/>
    </location>
</feature>
<evidence type="ECO:0000313" key="3">
    <source>
        <dbReference type="EMBL" id="KFX42147.1"/>
    </source>
</evidence>
<keyword evidence="2" id="KW-1133">Transmembrane helix</keyword>